<dbReference type="EMBL" id="BKCJ011255293">
    <property type="protein sequence ID" value="GFD10874.1"/>
    <property type="molecule type" value="Genomic_DNA"/>
</dbReference>
<proteinExistence type="predicted"/>
<feature type="non-terminal residue" evidence="1">
    <location>
        <position position="66"/>
    </location>
</feature>
<accession>A0A699TSV6</accession>
<sequence>MFLEEAAKVERYIDGLPDMIHGSVKASKPQSMQEAIEFATEMMDKKMLTHAERQAEQKRKLDDTSR</sequence>
<evidence type="ECO:0000313" key="1">
    <source>
        <dbReference type="EMBL" id="GFD10874.1"/>
    </source>
</evidence>
<protein>
    <recommendedName>
        <fullName evidence="2">Reverse transcriptase domain-containing protein</fullName>
    </recommendedName>
</protein>
<gene>
    <name evidence="1" type="ORF">Tci_882843</name>
</gene>
<evidence type="ECO:0008006" key="2">
    <source>
        <dbReference type="Google" id="ProtNLM"/>
    </source>
</evidence>
<name>A0A699TSV6_TANCI</name>
<comment type="caution">
    <text evidence="1">The sequence shown here is derived from an EMBL/GenBank/DDBJ whole genome shotgun (WGS) entry which is preliminary data.</text>
</comment>
<dbReference type="AlphaFoldDB" id="A0A699TSV6"/>
<reference evidence="1" key="1">
    <citation type="journal article" date="2019" name="Sci. Rep.">
        <title>Draft genome of Tanacetum cinerariifolium, the natural source of mosquito coil.</title>
        <authorList>
            <person name="Yamashiro T."/>
            <person name="Shiraishi A."/>
            <person name="Satake H."/>
            <person name="Nakayama K."/>
        </authorList>
    </citation>
    <scope>NUCLEOTIDE SEQUENCE</scope>
</reference>
<organism evidence="1">
    <name type="scientific">Tanacetum cinerariifolium</name>
    <name type="common">Dalmatian daisy</name>
    <name type="synonym">Chrysanthemum cinerariifolium</name>
    <dbReference type="NCBI Taxonomy" id="118510"/>
    <lineage>
        <taxon>Eukaryota</taxon>
        <taxon>Viridiplantae</taxon>
        <taxon>Streptophyta</taxon>
        <taxon>Embryophyta</taxon>
        <taxon>Tracheophyta</taxon>
        <taxon>Spermatophyta</taxon>
        <taxon>Magnoliopsida</taxon>
        <taxon>eudicotyledons</taxon>
        <taxon>Gunneridae</taxon>
        <taxon>Pentapetalae</taxon>
        <taxon>asterids</taxon>
        <taxon>campanulids</taxon>
        <taxon>Asterales</taxon>
        <taxon>Asteraceae</taxon>
        <taxon>Asteroideae</taxon>
        <taxon>Anthemideae</taxon>
        <taxon>Anthemidinae</taxon>
        <taxon>Tanacetum</taxon>
    </lineage>
</organism>